<gene>
    <name evidence="1" type="ORF">ACFP3J_02105</name>
</gene>
<protein>
    <submittedName>
        <fullName evidence="1">Uncharacterized protein</fullName>
    </submittedName>
</protein>
<evidence type="ECO:0000313" key="2">
    <source>
        <dbReference type="Proteomes" id="UP001596065"/>
    </source>
</evidence>
<sequence length="137" mass="14750">MNPVAPTGGQSFHPDAVYRINVDTDGDDRADVAFSAYNAGEPADDWDTYRAPWIAVLQHFGGYDEQSAEQALCTVLPDILRLDRGRPAAYPNGRTLTDDVTSARLAMLTAGKVATDHIGPHTDLLPGFPYLGVPHTG</sequence>
<comment type="caution">
    <text evidence="1">The sequence shown here is derived from an EMBL/GenBank/DDBJ whole genome shotgun (WGS) entry which is preliminary data.</text>
</comment>
<keyword evidence="2" id="KW-1185">Reference proteome</keyword>
<evidence type="ECO:0000313" key="1">
    <source>
        <dbReference type="EMBL" id="MFC5654286.1"/>
    </source>
</evidence>
<dbReference type="EMBL" id="JBHSOE010000002">
    <property type="protein sequence ID" value="MFC5654286.1"/>
    <property type="molecule type" value="Genomic_DNA"/>
</dbReference>
<name>A0ABW0WCV8_STRNO</name>
<proteinExistence type="predicted"/>
<organism evidence="1 2">
    <name type="scientific">Streptomyces nogalater</name>
    <dbReference type="NCBI Taxonomy" id="38314"/>
    <lineage>
        <taxon>Bacteria</taxon>
        <taxon>Bacillati</taxon>
        <taxon>Actinomycetota</taxon>
        <taxon>Actinomycetes</taxon>
        <taxon>Kitasatosporales</taxon>
        <taxon>Streptomycetaceae</taxon>
        <taxon>Streptomyces</taxon>
    </lineage>
</organism>
<accession>A0ABW0WCV8</accession>
<reference evidence="2" key="1">
    <citation type="journal article" date="2019" name="Int. J. Syst. Evol. Microbiol.">
        <title>The Global Catalogue of Microorganisms (GCM) 10K type strain sequencing project: providing services to taxonomists for standard genome sequencing and annotation.</title>
        <authorList>
            <consortium name="The Broad Institute Genomics Platform"/>
            <consortium name="The Broad Institute Genome Sequencing Center for Infectious Disease"/>
            <person name="Wu L."/>
            <person name="Ma J."/>
        </authorList>
    </citation>
    <scope>NUCLEOTIDE SEQUENCE [LARGE SCALE GENOMIC DNA]</scope>
    <source>
        <strain evidence="2">KCTC 5701</strain>
    </source>
</reference>
<dbReference type="RefSeq" id="WP_344352017.1">
    <property type="nucleotide sequence ID" value="NZ_BAAASM010000054.1"/>
</dbReference>
<dbReference type="Proteomes" id="UP001596065">
    <property type="component" value="Unassembled WGS sequence"/>
</dbReference>